<dbReference type="EMBL" id="OY660881">
    <property type="protein sequence ID" value="CAJ1079785.1"/>
    <property type="molecule type" value="Genomic_DNA"/>
</dbReference>
<dbReference type="SUPFAM" id="SSF53335">
    <property type="entry name" value="S-adenosyl-L-methionine-dependent methyltransferases"/>
    <property type="match status" value="1"/>
</dbReference>
<evidence type="ECO:0000256" key="7">
    <source>
        <dbReference type="ARBA" id="ARBA00040730"/>
    </source>
</evidence>
<sequence length="203" mass="22620">MFQDTVYYNQEVKLRFMKAMHSIAKVTGRAVATAFDLSGFKSACDLGGCTGAMAYEFTKAHPGLSVTVFDLPAVVEMSERFIPPHRDDRVSFVGGDFFTDELPKADLYILARILHDWSEERVHFLLKRIADACRPGGGLLLSEIFLDEDRGGPSRGLLQALSMSVGKQRSASEYSLLLKSHGFTTMHIRHTNNLLDAMLCIKE</sequence>
<comment type="pathway">
    <text evidence="5">Aromatic compound metabolism; melatonin biosynthesis; melatonin from serotonin: step 1/2.</text>
</comment>
<keyword evidence="2" id="KW-0808">Transferase</keyword>
<organism evidence="11 12">
    <name type="scientific">Xyrichtys novacula</name>
    <name type="common">Pearly razorfish</name>
    <name type="synonym">Hemipteronotus novacula</name>
    <dbReference type="NCBI Taxonomy" id="13765"/>
    <lineage>
        <taxon>Eukaryota</taxon>
        <taxon>Metazoa</taxon>
        <taxon>Chordata</taxon>
        <taxon>Craniata</taxon>
        <taxon>Vertebrata</taxon>
        <taxon>Euteleostomi</taxon>
        <taxon>Actinopterygii</taxon>
        <taxon>Neopterygii</taxon>
        <taxon>Teleostei</taxon>
        <taxon>Neoteleostei</taxon>
        <taxon>Acanthomorphata</taxon>
        <taxon>Eupercaria</taxon>
        <taxon>Labriformes</taxon>
        <taxon>Labridae</taxon>
        <taxon>Xyrichtys</taxon>
    </lineage>
</organism>
<gene>
    <name evidence="11" type="ORF">XNOV1_A006702</name>
</gene>
<evidence type="ECO:0000313" key="12">
    <source>
        <dbReference type="Proteomes" id="UP001178508"/>
    </source>
</evidence>
<dbReference type="InterPro" id="IPR016461">
    <property type="entry name" value="COMT-like"/>
</dbReference>
<evidence type="ECO:0000313" key="11">
    <source>
        <dbReference type="EMBL" id="CAJ1079785.1"/>
    </source>
</evidence>
<evidence type="ECO:0000256" key="5">
    <source>
        <dbReference type="ARBA" id="ARBA00037926"/>
    </source>
</evidence>
<evidence type="ECO:0000256" key="8">
    <source>
        <dbReference type="ARBA" id="ARBA00043054"/>
    </source>
</evidence>
<keyword evidence="9" id="KW-0471">Melatonin biosynthesis</keyword>
<name>A0AAV1H2A0_XYRNO</name>
<dbReference type="InterPro" id="IPR001077">
    <property type="entry name" value="COMT_C"/>
</dbReference>
<dbReference type="Pfam" id="PF00891">
    <property type="entry name" value="Methyltransf_2"/>
    <property type="match status" value="1"/>
</dbReference>
<dbReference type="FunFam" id="3.40.50.150:FF:000146">
    <property type="entry name" value="Acetylserotonin O-methyltransferase"/>
    <property type="match status" value="1"/>
</dbReference>
<evidence type="ECO:0000256" key="6">
    <source>
        <dbReference type="ARBA" id="ARBA00039116"/>
    </source>
</evidence>
<dbReference type="PANTHER" id="PTHR43712">
    <property type="entry name" value="PUTATIVE (AFU_ORTHOLOGUE AFUA_4G14580)-RELATED"/>
    <property type="match status" value="1"/>
</dbReference>
<evidence type="ECO:0000256" key="3">
    <source>
        <dbReference type="ARBA" id="ARBA00022691"/>
    </source>
</evidence>
<accession>A0AAV1H2A0</accession>
<evidence type="ECO:0000259" key="10">
    <source>
        <dbReference type="Pfam" id="PF00891"/>
    </source>
</evidence>
<proteinExistence type="predicted"/>
<reference evidence="11" key="1">
    <citation type="submission" date="2023-08" db="EMBL/GenBank/DDBJ databases">
        <authorList>
            <person name="Alioto T."/>
            <person name="Alioto T."/>
            <person name="Gomez Garrido J."/>
        </authorList>
    </citation>
    <scope>NUCLEOTIDE SEQUENCE</scope>
</reference>
<feature type="domain" description="O-methyltransferase C-terminal" evidence="10">
    <location>
        <begin position="6"/>
        <end position="183"/>
    </location>
</feature>
<protein>
    <recommendedName>
        <fullName evidence="7">Acetylserotonin O-methyltransferase</fullName>
        <ecNumber evidence="6">2.1.1.4</ecNumber>
    </recommendedName>
    <alternativeName>
        <fullName evidence="8">Hydroxyindole O-methyltransferase</fullName>
    </alternativeName>
</protein>
<dbReference type="CDD" id="cd02440">
    <property type="entry name" value="AdoMet_MTases"/>
    <property type="match status" value="1"/>
</dbReference>
<dbReference type="PANTHER" id="PTHR43712:SF2">
    <property type="entry name" value="O-METHYLTRANSFERASE CICE"/>
    <property type="match status" value="1"/>
</dbReference>
<keyword evidence="1" id="KW-0489">Methyltransferase</keyword>
<evidence type="ECO:0000256" key="1">
    <source>
        <dbReference type="ARBA" id="ARBA00022603"/>
    </source>
</evidence>
<evidence type="ECO:0000256" key="2">
    <source>
        <dbReference type="ARBA" id="ARBA00022679"/>
    </source>
</evidence>
<dbReference type="GO" id="GO:0017096">
    <property type="term" value="F:acetylserotonin O-methyltransferase activity"/>
    <property type="evidence" value="ECO:0007669"/>
    <property type="project" value="UniProtKB-EC"/>
</dbReference>
<dbReference type="InterPro" id="IPR029063">
    <property type="entry name" value="SAM-dependent_MTases_sf"/>
</dbReference>
<dbReference type="AlphaFoldDB" id="A0AAV1H2A0"/>
<dbReference type="Gene3D" id="3.40.50.150">
    <property type="entry name" value="Vaccinia Virus protein VP39"/>
    <property type="match status" value="1"/>
</dbReference>
<keyword evidence="3" id="KW-0949">S-adenosyl-L-methionine</keyword>
<comment type="function">
    <text evidence="4">Catalyzes the transfer of a methyl group onto N-acetylserotonin, producing melatonin (N-acetyl-5-methoxytryptamine).</text>
</comment>
<dbReference type="PROSITE" id="PS51683">
    <property type="entry name" value="SAM_OMT_II"/>
    <property type="match status" value="1"/>
</dbReference>
<dbReference type="GO" id="GO:0032259">
    <property type="term" value="P:methylation"/>
    <property type="evidence" value="ECO:0007669"/>
    <property type="project" value="UniProtKB-KW"/>
</dbReference>
<dbReference type="Proteomes" id="UP001178508">
    <property type="component" value="Chromosome 18"/>
</dbReference>
<keyword evidence="12" id="KW-1185">Reference proteome</keyword>
<evidence type="ECO:0000256" key="4">
    <source>
        <dbReference type="ARBA" id="ARBA00037645"/>
    </source>
</evidence>
<evidence type="ECO:0000256" key="9">
    <source>
        <dbReference type="ARBA" id="ARBA00043260"/>
    </source>
</evidence>
<dbReference type="GO" id="GO:0030187">
    <property type="term" value="P:melatonin biosynthetic process"/>
    <property type="evidence" value="ECO:0007669"/>
    <property type="project" value="UniProtKB-KW"/>
</dbReference>
<dbReference type="EC" id="2.1.1.4" evidence="6"/>